<evidence type="ECO:0000313" key="3">
    <source>
        <dbReference type="Proteomes" id="UP000195331"/>
    </source>
</evidence>
<proteinExistence type="predicted"/>
<reference evidence="2 3" key="1">
    <citation type="submission" date="2017-04" db="EMBL/GenBank/DDBJ databases">
        <title>Whole Genome Sequence of 1,4-Dioxane Degrading Bacterium Mycobacterium dioxanotrophicus PH-06.</title>
        <authorList>
            <person name="He Y."/>
        </authorList>
    </citation>
    <scope>NUCLEOTIDE SEQUENCE [LARGE SCALE GENOMIC DNA]</scope>
    <source>
        <strain evidence="2 3">PH-06</strain>
    </source>
</reference>
<dbReference type="InterPro" id="IPR041313">
    <property type="entry name" value="DUF5642"/>
</dbReference>
<keyword evidence="3" id="KW-1185">Reference proteome</keyword>
<dbReference type="KEGG" id="mdx:BTO20_07475"/>
<accession>A0A1Y0BZZ7</accession>
<sequence length="220" mass="22497">MLVRNVTAAAAVTWCAAACTGSPESSAPASSTTVAAATVNPVRIDRVRQDLPPGYDVAPIDKRITPIALWGFGSQWTADPPQCSAWAAPEVDPATARGWSGSGPGGIVYAVVARATAELDLALGEQCGEWALRGGHSQGTVMTVAAPAIPDAVTTGMTTVISTVVEGGNETRSHADTFTADLGEFHCFVTIVTDPGSPVPPLGPEYAADLLVKTVSAIRG</sequence>
<name>A0A1Y0BZZ7_9MYCO</name>
<gene>
    <name evidence="2" type="ORF">BTO20_07475</name>
</gene>
<dbReference type="Pfam" id="PF18702">
    <property type="entry name" value="DUF5642"/>
    <property type="match status" value="1"/>
</dbReference>
<organism evidence="2 3">
    <name type="scientific">Mycobacterium dioxanotrophicus</name>
    <dbReference type="NCBI Taxonomy" id="482462"/>
    <lineage>
        <taxon>Bacteria</taxon>
        <taxon>Bacillati</taxon>
        <taxon>Actinomycetota</taxon>
        <taxon>Actinomycetes</taxon>
        <taxon>Mycobacteriales</taxon>
        <taxon>Mycobacteriaceae</taxon>
        <taxon>Mycobacterium</taxon>
    </lineage>
</organism>
<evidence type="ECO:0000259" key="1">
    <source>
        <dbReference type="Pfam" id="PF18702"/>
    </source>
</evidence>
<dbReference type="AlphaFoldDB" id="A0A1Y0BZZ7"/>
<dbReference type="EMBL" id="CP020809">
    <property type="protein sequence ID" value="ART68437.1"/>
    <property type="molecule type" value="Genomic_DNA"/>
</dbReference>
<evidence type="ECO:0000313" key="2">
    <source>
        <dbReference type="EMBL" id="ART68437.1"/>
    </source>
</evidence>
<feature type="domain" description="DUF5642" evidence="1">
    <location>
        <begin position="40"/>
        <end position="219"/>
    </location>
</feature>
<protein>
    <recommendedName>
        <fullName evidence="1">DUF5642 domain-containing protein</fullName>
    </recommendedName>
</protein>
<dbReference type="Proteomes" id="UP000195331">
    <property type="component" value="Chromosome"/>
</dbReference>